<dbReference type="PANTHER" id="PTHR38926">
    <property type="entry name" value="F-BOX DOMAIN CONTAINING PROTEIN, EXPRESSED"/>
    <property type="match status" value="1"/>
</dbReference>
<protein>
    <submittedName>
        <fullName evidence="1">F-BOX WITH WD-40 2</fullName>
    </submittedName>
</protein>
<dbReference type="EMBL" id="PKPP01013429">
    <property type="protein sequence ID" value="PWA40937.1"/>
    <property type="molecule type" value="Genomic_DNA"/>
</dbReference>
<dbReference type="OrthoDB" id="550575at2759"/>
<evidence type="ECO:0000313" key="1">
    <source>
        <dbReference type="EMBL" id="PWA40937.1"/>
    </source>
</evidence>
<comment type="caution">
    <text evidence="1">The sequence shown here is derived from an EMBL/GenBank/DDBJ whole genome shotgun (WGS) entry which is preliminary data.</text>
</comment>
<sequence>MTANEQRQKTRRWEDMNPEILSLIFVKIKEVDEMMRTVPFVCKPWMEVVDGPYCWLNIDIRKWCRRRNDGNAVDLVVKKLIRRSKCSVQSFSAFRMGEPGFFYVAHCGNFLKVLEIPMSSITDQMVLKHIKPLPNLTTLDISNCFKITRKGIAAFGNQCKSLCKSLTHLDIQGSWNVELNGDLEERCEGLEQFQNPWVNYENDFCECGGSDDDESEQESESD</sequence>
<accession>A0A2U1KW21</accession>
<dbReference type="SUPFAM" id="SSF81383">
    <property type="entry name" value="F-box domain"/>
    <property type="match status" value="1"/>
</dbReference>
<gene>
    <name evidence="1" type="ORF">CTI12_AA558120</name>
</gene>
<keyword evidence="2" id="KW-1185">Reference proteome</keyword>
<dbReference type="PANTHER" id="PTHR38926:SF81">
    <property type="entry name" value="F-BOX DOMAIN-CONTAINING PROTEIN"/>
    <property type="match status" value="1"/>
</dbReference>
<dbReference type="STRING" id="35608.A0A2U1KW21"/>
<dbReference type="Proteomes" id="UP000245207">
    <property type="component" value="Unassembled WGS sequence"/>
</dbReference>
<dbReference type="SUPFAM" id="SSF52047">
    <property type="entry name" value="RNI-like"/>
    <property type="match status" value="1"/>
</dbReference>
<dbReference type="AlphaFoldDB" id="A0A2U1KW21"/>
<dbReference type="InterPro" id="IPR036047">
    <property type="entry name" value="F-box-like_dom_sf"/>
</dbReference>
<proteinExistence type="predicted"/>
<name>A0A2U1KW21_ARTAN</name>
<evidence type="ECO:0000313" key="2">
    <source>
        <dbReference type="Proteomes" id="UP000245207"/>
    </source>
</evidence>
<dbReference type="Gene3D" id="3.80.10.10">
    <property type="entry name" value="Ribonuclease Inhibitor"/>
    <property type="match status" value="1"/>
</dbReference>
<dbReference type="InterPro" id="IPR032675">
    <property type="entry name" value="LRR_dom_sf"/>
</dbReference>
<organism evidence="1 2">
    <name type="scientific">Artemisia annua</name>
    <name type="common">Sweet wormwood</name>
    <dbReference type="NCBI Taxonomy" id="35608"/>
    <lineage>
        <taxon>Eukaryota</taxon>
        <taxon>Viridiplantae</taxon>
        <taxon>Streptophyta</taxon>
        <taxon>Embryophyta</taxon>
        <taxon>Tracheophyta</taxon>
        <taxon>Spermatophyta</taxon>
        <taxon>Magnoliopsida</taxon>
        <taxon>eudicotyledons</taxon>
        <taxon>Gunneridae</taxon>
        <taxon>Pentapetalae</taxon>
        <taxon>asterids</taxon>
        <taxon>campanulids</taxon>
        <taxon>Asterales</taxon>
        <taxon>Asteraceae</taxon>
        <taxon>Asteroideae</taxon>
        <taxon>Anthemideae</taxon>
        <taxon>Artemisiinae</taxon>
        <taxon>Artemisia</taxon>
    </lineage>
</organism>
<reference evidence="1 2" key="1">
    <citation type="journal article" date="2018" name="Mol. Plant">
        <title>The genome of Artemisia annua provides insight into the evolution of Asteraceae family and artemisinin biosynthesis.</title>
        <authorList>
            <person name="Shen Q."/>
            <person name="Zhang L."/>
            <person name="Liao Z."/>
            <person name="Wang S."/>
            <person name="Yan T."/>
            <person name="Shi P."/>
            <person name="Liu M."/>
            <person name="Fu X."/>
            <person name="Pan Q."/>
            <person name="Wang Y."/>
            <person name="Lv Z."/>
            <person name="Lu X."/>
            <person name="Zhang F."/>
            <person name="Jiang W."/>
            <person name="Ma Y."/>
            <person name="Chen M."/>
            <person name="Hao X."/>
            <person name="Li L."/>
            <person name="Tang Y."/>
            <person name="Lv G."/>
            <person name="Zhou Y."/>
            <person name="Sun X."/>
            <person name="Brodelius P.E."/>
            <person name="Rose J.K.C."/>
            <person name="Tang K."/>
        </authorList>
    </citation>
    <scope>NUCLEOTIDE SEQUENCE [LARGE SCALE GENOMIC DNA]</scope>
    <source>
        <strain evidence="2">cv. Huhao1</strain>
        <tissue evidence="1">Leaf</tissue>
    </source>
</reference>